<dbReference type="RefSeq" id="XP_017020501.1">
    <property type="nucleotide sequence ID" value="XM_017165012.2"/>
</dbReference>
<dbReference type="Proteomes" id="UP001652661">
    <property type="component" value="Chromosome 3R"/>
</dbReference>
<reference evidence="7" key="1">
    <citation type="submission" date="2025-08" db="UniProtKB">
        <authorList>
            <consortium name="RefSeq"/>
        </authorList>
    </citation>
    <scope>IDENTIFICATION</scope>
    <source>
        <strain evidence="7">14028-0561.14</strain>
        <tissue evidence="7">Whole fly</tissue>
    </source>
</reference>
<dbReference type="GO" id="GO:0003729">
    <property type="term" value="F:mRNA binding"/>
    <property type="evidence" value="ECO:0007669"/>
    <property type="project" value="TreeGrafter"/>
</dbReference>
<dbReference type="AlphaFoldDB" id="A0A6P4ICD7"/>
<dbReference type="InterPro" id="IPR007275">
    <property type="entry name" value="YTH_domain"/>
</dbReference>
<dbReference type="GO" id="GO:1990247">
    <property type="term" value="F:N6-methyladenosine-containing RNA reader activity"/>
    <property type="evidence" value="ECO:0007669"/>
    <property type="project" value="TreeGrafter"/>
</dbReference>
<feature type="region of interest" description="Disordered" evidence="4">
    <location>
        <begin position="566"/>
        <end position="655"/>
    </location>
</feature>
<dbReference type="OMA" id="NASKFEY"/>
<dbReference type="CDD" id="cd21134">
    <property type="entry name" value="YTH"/>
    <property type="match status" value="1"/>
</dbReference>
<dbReference type="PANTHER" id="PTHR12357:SF89">
    <property type="entry name" value="YTH DOMAIN-CONTAINING FAMILY PROTEIN"/>
    <property type="match status" value="1"/>
</dbReference>
<evidence type="ECO:0000259" key="5">
    <source>
        <dbReference type="PROSITE" id="PS50882"/>
    </source>
</evidence>
<feature type="domain" description="YTH" evidence="5">
    <location>
        <begin position="411"/>
        <end position="546"/>
    </location>
</feature>
<keyword evidence="3" id="KW-0694">RNA-binding</keyword>
<evidence type="ECO:0000313" key="6">
    <source>
        <dbReference type="Proteomes" id="UP001652661"/>
    </source>
</evidence>
<dbReference type="Gene3D" id="3.10.590.10">
    <property type="entry name" value="ph1033 like domains"/>
    <property type="match status" value="1"/>
</dbReference>
<feature type="compositionally biased region" description="Low complexity" evidence="4">
    <location>
        <begin position="293"/>
        <end position="313"/>
    </location>
</feature>
<evidence type="ECO:0000256" key="4">
    <source>
        <dbReference type="SAM" id="MobiDB-lite"/>
    </source>
</evidence>
<feature type="compositionally biased region" description="Polar residues" evidence="4">
    <location>
        <begin position="104"/>
        <end position="117"/>
    </location>
</feature>
<dbReference type="PROSITE" id="PS50882">
    <property type="entry name" value="YTH"/>
    <property type="match status" value="1"/>
</dbReference>
<dbReference type="GO" id="GO:0061157">
    <property type="term" value="P:mRNA destabilization"/>
    <property type="evidence" value="ECO:0007669"/>
    <property type="project" value="TreeGrafter"/>
</dbReference>
<feature type="compositionally biased region" description="Basic and acidic residues" evidence="4">
    <location>
        <begin position="698"/>
        <end position="715"/>
    </location>
</feature>
<evidence type="ECO:0000313" key="7">
    <source>
        <dbReference type="RefSeq" id="XP_017020501.1"/>
    </source>
</evidence>
<dbReference type="FunFam" id="3.10.590.10:FF:000001">
    <property type="entry name" value="YTH domain family 1, isoform CRA_a"/>
    <property type="match status" value="1"/>
</dbReference>
<feature type="region of interest" description="Disordered" evidence="4">
    <location>
        <begin position="76"/>
        <end position="190"/>
    </location>
</feature>
<feature type="compositionally biased region" description="Basic residues" evidence="4">
    <location>
        <begin position="76"/>
        <end position="90"/>
    </location>
</feature>
<dbReference type="OrthoDB" id="306690at2759"/>
<comment type="subcellular location">
    <subcellularLocation>
        <location evidence="1">Cytoplasm</location>
    </subcellularLocation>
</comment>
<gene>
    <name evidence="7" type="primary">Ythdf</name>
</gene>
<dbReference type="PANTHER" id="PTHR12357">
    <property type="entry name" value="YTH YT521-B HOMOLOGY DOMAIN-CONTAINING"/>
    <property type="match status" value="1"/>
</dbReference>
<dbReference type="GO" id="GO:0005737">
    <property type="term" value="C:cytoplasm"/>
    <property type="evidence" value="ECO:0007669"/>
    <property type="project" value="UniProtKB-SubCell"/>
</dbReference>
<dbReference type="Pfam" id="PF04146">
    <property type="entry name" value="YTH"/>
    <property type="match status" value="1"/>
</dbReference>
<feature type="region of interest" description="Disordered" evidence="4">
    <location>
        <begin position="1"/>
        <end position="22"/>
    </location>
</feature>
<feature type="compositionally biased region" description="Basic and acidic residues" evidence="4">
    <location>
        <begin position="118"/>
        <end position="138"/>
    </location>
</feature>
<organism evidence="6 7">
    <name type="scientific">Drosophila kikkawai</name>
    <name type="common">Fruit fly</name>
    <dbReference type="NCBI Taxonomy" id="30033"/>
    <lineage>
        <taxon>Eukaryota</taxon>
        <taxon>Metazoa</taxon>
        <taxon>Ecdysozoa</taxon>
        <taxon>Arthropoda</taxon>
        <taxon>Hexapoda</taxon>
        <taxon>Insecta</taxon>
        <taxon>Pterygota</taxon>
        <taxon>Neoptera</taxon>
        <taxon>Endopterygota</taxon>
        <taxon>Diptera</taxon>
        <taxon>Brachycera</taxon>
        <taxon>Muscomorpha</taxon>
        <taxon>Ephydroidea</taxon>
        <taxon>Drosophilidae</taxon>
        <taxon>Drosophila</taxon>
        <taxon>Sophophora</taxon>
    </lineage>
</organism>
<feature type="region of interest" description="Disordered" evidence="4">
    <location>
        <begin position="667"/>
        <end position="740"/>
    </location>
</feature>
<name>A0A6P4ICD7_DROKI</name>
<evidence type="ECO:0000256" key="2">
    <source>
        <dbReference type="ARBA" id="ARBA00022490"/>
    </source>
</evidence>
<sequence length="740" mass="83194">MSGVDQMKIPGNTVKSVEERNIPWSQQVDEASYENLSSPTQDEVSAANENSMQFQYPPFNFKENCSTPWSNMNKGRKINANHDSYKRHGHSIPNNTRRDDHQVNPWNSRKPVTQTIRNENDHPSSTKLDNRASDEAQNHEVVAAPKKTTWASIASQPAKLTSRTASTTSNNKKKGPGMPPPPMVPGKHNLDVNVWDLPNNKPPPVPSPPSPIDLAYSDLSSDFSISGNNHGQAPQLGARTEKVHKDTENFHKYESKGLGTNINHNHHNNNNFNRAKISPTGPVRNPRNMGSTQQHHPAQQHHAAPRPATNAGPGPFGPPNNQARRHDGAGGAPHPNRNADRSGNNYSSFRSNSDFENASKFEYREENHSRPVEAASAAEEVPVDPQLLLDELKDKNNYNPKVVDLNKATSTRFFVIKSYSEDDIHRSIKYEIWCSTDHGNKRLDDAFKERHKEGGNIMLFFSVNGSGHFCGMAQMMTAVDYNSTSSVWSQDKWKGKFKVKWIYVKDVPNGKLRHIRLENNDNKSVTNSRDTQEVPNDKGIEVLQILHSYNHSTSIFDDFFHYEKKQEEEVSSKRPPMHGPEGNNSQAQAPLSRSFNRHTDDKEQRERDSRSGGGAGGGGGGGGMSQKHFNAGGAGFRNPVHRAGGSNYSEYRRGNDYQFKDRDSLDFDRENDFGAHYGGANSRKSEYQQNNTNKSRLKNRDRDFSTEQMKIDVRFRAGLSTSKDLPRDTEKDKMRNNEYS</sequence>
<keyword evidence="2" id="KW-0963">Cytoplasm</keyword>
<dbReference type="InterPro" id="IPR045168">
    <property type="entry name" value="YTH_prot"/>
</dbReference>
<accession>A0A6P4ICD7</accession>
<feature type="compositionally biased region" description="Polar residues" evidence="4">
    <location>
        <begin position="149"/>
        <end position="170"/>
    </location>
</feature>
<feature type="compositionally biased region" description="Basic and acidic residues" evidence="4">
    <location>
        <begin position="597"/>
        <end position="610"/>
    </location>
</feature>
<feature type="compositionally biased region" description="Basic and acidic residues" evidence="4">
    <location>
        <begin position="724"/>
        <end position="740"/>
    </location>
</feature>
<feature type="compositionally biased region" description="Gly residues" evidence="4">
    <location>
        <begin position="611"/>
        <end position="624"/>
    </location>
</feature>
<evidence type="ECO:0000256" key="1">
    <source>
        <dbReference type="ARBA" id="ARBA00004496"/>
    </source>
</evidence>
<proteinExistence type="predicted"/>
<feature type="compositionally biased region" description="Polar residues" evidence="4">
    <location>
        <begin position="341"/>
        <end position="352"/>
    </location>
</feature>
<evidence type="ECO:0000256" key="3">
    <source>
        <dbReference type="ARBA" id="ARBA00022884"/>
    </source>
</evidence>
<protein>
    <submittedName>
        <fullName evidence="7">YTH domain-containing family protein isoform X1</fullName>
    </submittedName>
</protein>
<feature type="region of interest" description="Disordered" evidence="4">
    <location>
        <begin position="255"/>
        <end position="352"/>
    </location>
</feature>
<feature type="compositionally biased region" description="Polar residues" evidence="4">
    <location>
        <begin position="582"/>
        <end position="594"/>
    </location>
</feature>
<keyword evidence="6" id="KW-1185">Reference proteome</keyword>